<evidence type="ECO:0000313" key="4">
    <source>
        <dbReference type="Proteomes" id="UP001548590"/>
    </source>
</evidence>
<dbReference type="PANTHER" id="PTHR30388:SF4">
    <property type="entry name" value="MOLYBDENUM COFACTOR INSERTION CHAPERONE PAOD"/>
    <property type="match status" value="1"/>
</dbReference>
<reference evidence="3 4" key="1">
    <citation type="submission" date="2024-07" db="EMBL/GenBank/DDBJ databases">
        <title>Uliginosibacterium paludis KCTC:42655.</title>
        <authorList>
            <person name="Kim M.K."/>
        </authorList>
    </citation>
    <scope>NUCLEOTIDE SEQUENCE [LARGE SCALE GENOMIC DNA]</scope>
    <source>
        <strain evidence="3 4">KCTC 42655</strain>
    </source>
</reference>
<dbReference type="InterPro" id="IPR052698">
    <property type="entry name" value="MoCofactor_Util/Proc"/>
</dbReference>
<dbReference type="Gene3D" id="3.40.50.720">
    <property type="entry name" value="NAD(P)-binding Rossmann-like Domain"/>
    <property type="match status" value="1"/>
</dbReference>
<feature type="domain" description="XdhC- CoxI" evidence="1">
    <location>
        <begin position="15"/>
        <end position="77"/>
    </location>
</feature>
<protein>
    <submittedName>
        <fullName evidence="3">XdhC family protein</fullName>
    </submittedName>
</protein>
<name>A0ABV2CV17_9RHOO</name>
<evidence type="ECO:0000259" key="1">
    <source>
        <dbReference type="Pfam" id="PF02625"/>
    </source>
</evidence>
<feature type="domain" description="XdhC Rossmann" evidence="2">
    <location>
        <begin position="165"/>
        <end position="307"/>
    </location>
</feature>
<dbReference type="Pfam" id="PF02625">
    <property type="entry name" value="XdhC_CoxI"/>
    <property type="match status" value="1"/>
</dbReference>
<gene>
    <name evidence="3" type="ORF">ABVT11_18055</name>
</gene>
<keyword evidence="4" id="KW-1185">Reference proteome</keyword>
<dbReference type="RefSeq" id="WP_345929818.1">
    <property type="nucleotide sequence ID" value="NZ_JBDIVF010000012.1"/>
</dbReference>
<proteinExistence type="predicted"/>
<dbReference type="InterPro" id="IPR036291">
    <property type="entry name" value="NAD(P)-bd_dom_sf"/>
</dbReference>
<evidence type="ECO:0000313" key="3">
    <source>
        <dbReference type="EMBL" id="MET1491748.1"/>
    </source>
</evidence>
<dbReference type="PANTHER" id="PTHR30388">
    <property type="entry name" value="ALDEHYDE OXIDOREDUCTASE MOLYBDENUM COFACTOR ASSEMBLY PROTEIN"/>
    <property type="match status" value="1"/>
</dbReference>
<dbReference type="SUPFAM" id="SSF51735">
    <property type="entry name" value="NAD(P)-binding Rossmann-fold domains"/>
    <property type="match status" value="1"/>
</dbReference>
<sequence>MDSVDLQVLATARRWAAEGRRFAWVTVARTWGSAPRPPGAWLVLREDGLVEGSVSGGCIEDDLVMRMRDGRLAGKRPFALVYGVTKEEAERIGLPCGGTLEVLIEPQPDAALLDELAERLSQRQLVAKSVDLSSSLVTLSAAGRGAAMRWDGERLLTVHGPQWRLLIIGAGQISRYLAQMALALDYEVTVCEPREEYGPGWDVPGTRLVSSMPDDTLLEMVPDAHCAVVALTHDPKLDDMVLLEALRSPAFYVGAVGSRLNNAKRRERFLQHFDFSEEELARLHGPVGLPIGSHTPPEIAVAILAEMVAVRNGVATASRLPHRADLPAAGELRAAGACAVS</sequence>
<dbReference type="EMBL" id="JBEWLZ010000015">
    <property type="protein sequence ID" value="MET1491748.1"/>
    <property type="molecule type" value="Genomic_DNA"/>
</dbReference>
<accession>A0ABV2CV17</accession>
<dbReference type="InterPro" id="IPR003777">
    <property type="entry name" value="XdhC_CoxI"/>
</dbReference>
<dbReference type="Pfam" id="PF13478">
    <property type="entry name" value="XdhC_C"/>
    <property type="match status" value="1"/>
</dbReference>
<evidence type="ECO:0000259" key="2">
    <source>
        <dbReference type="Pfam" id="PF13478"/>
    </source>
</evidence>
<dbReference type="InterPro" id="IPR027051">
    <property type="entry name" value="XdhC_Rossmann_dom"/>
</dbReference>
<comment type="caution">
    <text evidence="3">The sequence shown here is derived from an EMBL/GenBank/DDBJ whole genome shotgun (WGS) entry which is preliminary data.</text>
</comment>
<dbReference type="Proteomes" id="UP001548590">
    <property type="component" value="Unassembled WGS sequence"/>
</dbReference>
<organism evidence="3 4">
    <name type="scientific">Uliginosibacterium paludis</name>
    <dbReference type="NCBI Taxonomy" id="1615952"/>
    <lineage>
        <taxon>Bacteria</taxon>
        <taxon>Pseudomonadati</taxon>
        <taxon>Pseudomonadota</taxon>
        <taxon>Betaproteobacteria</taxon>
        <taxon>Rhodocyclales</taxon>
        <taxon>Zoogloeaceae</taxon>
        <taxon>Uliginosibacterium</taxon>
    </lineage>
</organism>